<dbReference type="PANTHER" id="PTHR43574">
    <property type="entry name" value="EPIMERASE-RELATED"/>
    <property type="match status" value="1"/>
</dbReference>
<dbReference type="Gene3D" id="3.40.50.720">
    <property type="entry name" value="NAD(P)-binding Rossmann-like Domain"/>
    <property type="match status" value="1"/>
</dbReference>
<dbReference type="PRINTS" id="PR01713">
    <property type="entry name" value="NUCEPIMERASE"/>
</dbReference>
<dbReference type="SUPFAM" id="SSF51735">
    <property type="entry name" value="NAD(P)-binding Rossmann-fold domains"/>
    <property type="match status" value="1"/>
</dbReference>
<proteinExistence type="predicted"/>
<organism evidence="3 4">
    <name type="scientific">Teichococcus aestuarii</name>
    <dbReference type="NCBI Taxonomy" id="568898"/>
    <lineage>
        <taxon>Bacteria</taxon>
        <taxon>Pseudomonadati</taxon>
        <taxon>Pseudomonadota</taxon>
        <taxon>Alphaproteobacteria</taxon>
        <taxon>Acetobacterales</taxon>
        <taxon>Roseomonadaceae</taxon>
        <taxon>Roseomonas</taxon>
    </lineage>
</organism>
<accession>A0A2U1V145</accession>
<name>A0A2U1V145_9PROT</name>
<comment type="caution">
    <text evidence="3">The sequence shown here is derived from an EMBL/GenBank/DDBJ whole genome shotgun (WGS) entry which is preliminary data.</text>
</comment>
<sequence>MKRILVTGAAGFVGRAVSVQLLQDGFEVLGLDNLTPYYDTRLKEARLQDLAGRPGFAFERIDLADAAATRAAFERFAPDAVVHLAAQAGVRYSLENPAAYTSSNIDGFLSVLEACRAFPVRHLVYASSSSVYGSNSKVPFSESDPVDRPVSLYAATKRANELMAQTYSHLFRIPASGLRFFTVYGPWGRPDMAYYKFTDAIFAGRSIDIYNHGRMERDFTYIDEVVEAIRRLVVQPPADRVPTAGEPGRIDPGVPHRIFNIGNHTPVKLDRFIDVLENIIGRKAERRMLPMQPGDVERTYADVSALQAAVRFAPVTPIEEGLARFVSWYRGYNRLN</sequence>
<dbReference type="InterPro" id="IPR036291">
    <property type="entry name" value="NAD(P)-bd_dom_sf"/>
</dbReference>
<dbReference type="AlphaFoldDB" id="A0A2U1V145"/>
<evidence type="ECO:0000313" key="3">
    <source>
        <dbReference type="EMBL" id="PWC27626.1"/>
    </source>
</evidence>
<evidence type="ECO:0000313" key="4">
    <source>
        <dbReference type="Proteomes" id="UP000245048"/>
    </source>
</evidence>
<dbReference type="Proteomes" id="UP000245048">
    <property type="component" value="Unassembled WGS sequence"/>
</dbReference>
<protein>
    <submittedName>
        <fullName evidence="3">UDP-glucuronate 5-epimerase</fullName>
    </submittedName>
</protein>
<dbReference type="EMBL" id="PDOA01000012">
    <property type="protein sequence ID" value="PWC27626.1"/>
    <property type="molecule type" value="Genomic_DNA"/>
</dbReference>
<dbReference type="OrthoDB" id="9801785at2"/>
<dbReference type="InterPro" id="IPR001509">
    <property type="entry name" value="Epimerase_deHydtase"/>
</dbReference>
<dbReference type="Pfam" id="PF01370">
    <property type="entry name" value="Epimerase"/>
    <property type="match status" value="1"/>
</dbReference>
<evidence type="ECO:0000256" key="1">
    <source>
        <dbReference type="ARBA" id="ARBA00023027"/>
    </source>
</evidence>
<keyword evidence="1" id="KW-0520">NAD</keyword>
<reference evidence="4" key="1">
    <citation type="submission" date="2017-10" db="EMBL/GenBank/DDBJ databases">
        <authorList>
            <person name="Toshchakov S.V."/>
            <person name="Goeva M.A."/>
        </authorList>
    </citation>
    <scope>NUCLEOTIDE SEQUENCE [LARGE SCALE GENOMIC DNA]</scope>
    <source>
        <strain evidence="4">JR1/69-1-13</strain>
    </source>
</reference>
<keyword evidence="4" id="KW-1185">Reference proteome</keyword>
<evidence type="ECO:0000259" key="2">
    <source>
        <dbReference type="Pfam" id="PF01370"/>
    </source>
</evidence>
<feature type="domain" description="NAD-dependent epimerase/dehydratase" evidence="2">
    <location>
        <begin position="4"/>
        <end position="238"/>
    </location>
</feature>
<dbReference type="RefSeq" id="WP_109518056.1">
    <property type="nucleotide sequence ID" value="NZ_PDOA01000012.1"/>
</dbReference>
<gene>
    <name evidence="3" type="ORF">CR165_16515</name>
</gene>